<evidence type="ECO:0000313" key="3">
    <source>
        <dbReference type="Proteomes" id="UP001274830"/>
    </source>
</evidence>
<dbReference type="EMBL" id="JAUTXT010000076">
    <property type="protein sequence ID" value="KAK3669646.1"/>
    <property type="molecule type" value="Genomic_DNA"/>
</dbReference>
<organism evidence="2 3">
    <name type="scientific">Recurvomyces mirabilis</name>
    <dbReference type="NCBI Taxonomy" id="574656"/>
    <lineage>
        <taxon>Eukaryota</taxon>
        <taxon>Fungi</taxon>
        <taxon>Dikarya</taxon>
        <taxon>Ascomycota</taxon>
        <taxon>Pezizomycotina</taxon>
        <taxon>Dothideomycetes</taxon>
        <taxon>Dothideomycetidae</taxon>
        <taxon>Mycosphaerellales</taxon>
        <taxon>Teratosphaeriaceae</taxon>
        <taxon>Recurvomyces</taxon>
    </lineage>
</organism>
<evidence type="ECO:0000256" key="1">
    <source>
        <dbReference type="SAM" id="MobiDB-lite"/>
    </source>
</evidence>
<feature type="region of interest" description="Disordered" evidence="1">
    <location>
        <begin position="177"/>
        <end position="199"/>
    </location>
</feature>
<comment type="caution">
    <text evidence="2">The sequence shown here is derived from an EMBL/GenBank/DDBJ whole genome shotgun (WGS) entry which is preliminary data.</text>
</comment>
<evidence type="ECO:0008006" key="4">
    <source>
        <dbReference type="Google" id="ProtNLM"/>
    </source>
</evidence>
<gene>
    <name evidence="2" type="ORF">LTR78_010463</name>
</gene>
<accession>A0AAE0TS21</accession>
<dbReference type="InterPro" id="IPR022198">
    <property type="entry name" value="DUF3723"/>
</dbReference>
<proteinExistence type="predicted"/>
<evidence type="ECO:0000313" key="2">
    <source>
        <dbReference type="EMBL" id="KAK3669646.1"/>
    </source>
</evidence>
<sequence>MGEIDPAHATPHAVSCLHRRVPALSSSDSQFVEDTIGSLFPRLEENQRDALLSRVLQCSRILSLETFFADIIYLEVCYSSLRVMLPAGRECVSKGVQSAFRRLYTSGSSDFEHSYLKLGLYWMRHFPEMSDNKACQPRQQGKGNRYHKVRVHDGRTAAFLAYASSLGFDTSYAPSLVAEPSPDTEEASSSPPLSTDAADLPLNARCNRPYWHSYLSDRKYAFISHMTATRSAEKRRYVTSFAIAKDIVERFWPCGVIRNTSASTLEDGVESGEPIVSARDETGPSRLATTTTIIAQGLNSGRPSTSTPPPGIIITQPPNQTDALRSYEADGTSPFRELRPPLTSRLTSSPTPRSMLPLQGASTALVRRRDEVEDDLEARERALRPPSSIYSSQDVTGRTLNDEVTTALANLRQGGPRWAILGIATDIRYGSDGAELERILIHHSITGANALHLCQSTGSSRLISPSVVQSTSESYDRVYLVSPKIPSSWQPTSTTYRARPLAIHFPGASAILSLFMEPTGDSRRKRISVFNSRDAVLFEGLTSMRATYCRNFEFAGRLAGQQVPSTLDPMPSDRSRPRPGLTIVVPPPGPVPPPPAFRSGSQGRENLANAVQNPYVVPTSKTLGHSIVVTRKSVWTIYDPIVARSNQGHCKQGFAIVSRRRKLQRGIAEGDVVVKAQRLTLPASVKHFMKPRCPELVDLYAAFYHGDTLWLLYEEMEISLEQVLALDHSPWAINPDQQHPQISAISLQVRGCTSYNLSVEMLTMKLLRGIDYVKKFYGRSYGELVPENILLNRSGAVKLANIGVVILRDTPLEETNDMQAFAAILIRLLLPVEPKTSETLSRLDPRAFDFYTCAQQHDLELLLTHEYLSIANPQSLAKLVMWTSQSVFNPPLNVTSPMLFVQ</sequence>
<dbReference type="AlphaFoldDB" id="A0AAE0TS21"/>
<feature type="region of interest" description="Disordered" evidence="1">
    <location>
        <begin position="331"/>
        <end position="357"/>
    </location>
</feature>
<reference evidence="2" key="1">
    <citation type="submission" date="2023-07" db="EMBL/GenBank/DDBJ databases">
        <title>Black Yeasts Isolated from many extreme environments.</title>
        <authorList>
            <person name="Coleine C."/>
            <person name="Stajich J.E."/>
            <person name="Selbmann L."/>
        </authorList>
    </citation>
    <scope>NUCLEOTIDE SEQUENCE</scope>
    <source>
        <strain evidence="2">CCFEE 5485</strain>
    </source>
</reference>
<keyword evidence="3" id="KW-1185">Reference proteome</keyword>
<dbReference type="SUPFAM" id="SSF56112">
    <property type="entry name" value="Protein kinase-like (PK-like)"/>
    <property type="match status" value="1"/>
</dbReference>
<name>A0AAE0TS21_9PEZI</name>
<dbReference type="Pfam" id="PF12520">
    <property type="entry name" value="DUF3723"/>
    <property type="match status" value="1"/>
</dbReference>
<dbReference type="Proteomes" id="UP001274830">
    <property type="component" value="Unassembled WGS sequence"/>
</dbReference>
<dbReference type="InterPro" id="IPR011009">
    <property type="entry name" value="Kinase-like_dom_sf"/>
</dbReference>
<dbReference type="Gene3D" id="1.10.510.10">
    <property type="entry name" value="Transferase(Phosphotransferase) domain 1"/>
    <property type="match status" value="1"/>
</dbReference>
<protein>
    <recommendedName>
        <fullName evidence="4">Protein kinase domain-containing protein</fullName>
    </recommendedName>
</protein>
<feature type="compositionally biased region" description="Low complexity" evidence="1">
    <location>
        <begin position="340"/>
        <end position="354"/>
    </location>
</feature>